<dbReference type="AlphaFoldDB" id="A0A2P8H3M8"/>
<comment type="similarity">
    <text evidence="3 11 12">Belongs to the peptidase S8 family.</text>
</comment>
<feature type="signal peptide" evidence="13">
    <location>
        <begin position="1"/>
        <end position="35"/>
    </location>
</feature>
<evidence type="ECO:0000256" key="2">
    <source>
        <dbReference type="ARBA" id="ARBA00004613"/>
    </source>
</evidence>
<evidence type="ECO:0000256" key="4">
    <source>
        <dbReference type="ARBA" id="ARBA00022525"/>
    </source>
</evidence>
<dbReference type="InterPro" id="IPR022398">
    <property type="entry name" value="Peptidase_S8_His-AS"/>
</dbReference>
<dbReference type="RefSeq" id="WP_106590039.1">
    <property type="nucleotide sequence ID" value="NZ_PYAV01000023.1"/>
</dbReference>
<dbReference type="SUPFAM" id="SSF52743">
    <property type="entry name" value="Subtilisin-like"/>
    <property type="match status" value="1"/>
</dbReference>
<dbReference type="GO" id="GO:0004252">
    <property type="term" value="F:serine-type endopeptidase activity"/>
    <property type="evidence" value="ECO:0007669"/>
    <property type="project" value="UniProtKB-UniRule"/>
</dbReference>
<dbReference type="PROSITE" id="PS00138">
    <property type="entry name" value="SUBTILASE_SER"/>
    <property type="match status" value="1"/>
</dbReference>
<feature type="domain" description="SLH" evidence="14">
    <location>
        <begin position="704"/>
        <end position="765"/>
    </location>
</feature>
<proteinExistence type="inferred from homology"/>
<feature type="active site" description="Charge relay system" evidence="11">
    <location>
        <position position="337"/>
    </location>
</feature>
<dbReference type="InterPro" id="IPR050131">
    <property type="entry name" value="Peptidase_S8_subtilisin-like"/>
</dbReference>
<feature type="active site" description="Charge relay system" evidence="11">
    <location>
        <position position="153"/>
    </location>
</feature>
<evidence type="ECO:0000256" key="6">
    <source>
        <dbReference type="ARBA" id="ARBA00022723"/>
    </source>
</evidence>
<protein>
    <submittedName>
        <fullName evidence="15">Subtilisin family serine protease</fullName>
    </submittedName>
</protein>
<dbReference type="Pfam" id="PF00082">
    <property type="entry name" value="Peptidase_S8"/>
    <property type="match status" value="1"/>
</dbReference>
<evidence type="ECO:0000256" key="12">
    <source>
        <dbReference type="RuleBase" id="RU003355"/>
    </source>
</evidence>
<evidence type="ECO:0000256" key="10">
    <source>
        <dbReference type="ARBA" id="ARBA00022837"/>
    </source>
</evidence>
<gene>
    <name evidence="15" type="ORF">B0H94_1235</name>
</gene>
<organism evidence="15 16">
    <name type="scientific">Salsuginibacillus halophilus</name>
    <dbReference type="NCBI Taxonomy" id="517424"/>
    <lineage>
        <taxon>Bacteria</taxon>
        <taxon>Bacillati</taxon>
        <taxon>Bacillota</taxon>
        <taxon>Bacilli</taxon>
        <taxon>Bacillales</taxon>
        <taxon>Bacillaceae</taxon>
        <taxon>Salsuginibacillus</taxon>
    </lineage>
</organism>
<dbReference type="OrthoDB" id="9798386at2"/>
<name>A0A2P8H3M8_9BACI</name>
<keyword evidence="7 13" id="KW-0732">Signal</keyword>
<reference evidence="15 16" key="1">
    <citation type="submission" date="2018-03" db="EMBL/GenBank/DDBJ databases">
        <title>Genomic Encyclopedia of Type Strains, Phase III (KMG-III): the genomes of soil and plant-associated and newly described type strains.</title>
        <authorList>
            <person name="Whitman W."/>
        </authorList>
    </citation>
    <scope>NUCLEOTIDE SEQUENCE [LARGE SCALE GENOMIC DNA]</scope>
    <source>
        <strain evidence="15 16">CGMCC 1.07653</strain>
    </source>
</reference>
<dbReference type="PROSITE" id="PS51272">
    <property type="entry name" value="SLH"/>
    <property type="match status" value="3"/>
</dbReference>
<evidence type="ECO:0000256" key="9">
    <source>
        <dbReference type="ARBA" id="ARBA00022825"/>
    </source>
</evidence>
<keyword evidence="5 11" id="KW-0645">Protease</keyword>
<dbReference type="PROSITE" id="PS00136">
    <property type="entry name" value="SUBTILASE_ASP"/>
    <property type="match status" value="1"/>
</dbReference>
<keyword evidence="6" id="KW-0479">Metal-binding</keyword>
<evidence type="ECO:0000313" key="15">
    <source>
        <dbReference type="EMBL" id="PSL40809.1"/>
    </source>
</evidence>
<feature type="active site" description="Charge relay system" evidence="11">
    <location>
        <position position="184"/>
    </location>
</feature>
<dbReference type="PROSITE" id="PS51892">
    <property type="entry name" value="SUBTILASE"/>
    <property type="match status" value="1"/>
</dbReference>
<keyword evidence="16" id="KW-1185">Reference proteome</keyword>
<comment type="caution">
    <text evidence="15">The sequence shown here is derived from an EMBL/GenBank/DDBJ whole genome shotgun (WGS) entry which is preliminary data.</text>
</comment>
<evidence type="ECO:0000256" key="11">
    <source>
        <dbReference type="PROSITE-ProRule" id="PRU01240"/>
    </source>
</evidence>
<dbReference type="InterPro" id="IPR023827">
    <property type="entry name" value="Peptidase_S8_Asp-AS"/>
</dbReference>
<dbReference type="GO" id="GO:0046872">
    <property type="term" value="F:metal ion binding"/>
    <property type="evidence" value="ECO:0007669"/>
    <property type="project" value="UniProtKB-KW"/>
</dbReference>
<feature type="domain" description="SLH" evidence="14">
    <location>
        <begin position="585"/>
        <end position="643"/>
    </location>
</feature>
<evidence type="ECO:0000259" key="14">
    <source>
        <dbReference type="PROSITE" id="PS51272"/>
    </source>
</evidence>
<dbReference type="InterPro" id="IPR034202">
    <property type="entry name" value="Subtilisin_Carlsberg-like"/>
</dbReference>
<evidence type="ECO:0000256" key="8">
    <source>
        <dbReference type="ARBA" id="ARBA00022801"/>
    </source>
</evidence>
<dbReference type="CDD" id="cd07477">
    <property type="entry name" value="Peptidases_S8_Subtilisin_subset"/>
    <property type="match status" value="1"/>
</dbReference>
<dbReference type="InterPro" id="IPR036852">
    <property type="entry name" value="Peptidase_S8/S53_dom_sf"/>
</dbReference>
<dbReference type="PROSITE" id="PS51318">
    <property type="entry name" value="TAT"/>
    <property type="match status" value="1"/>
</dbReference>
<dbReference type="GO" id="GO:0005576">
    <property type="term" value="C:extracellular region"/>
    <property type="evidence" value="ECO:0007669"/>
    <property type="project" value="UniProtKB-SubCell"/>
</dbReference>
<comment type="subcellular location">
    <subcellularLocation>
        <location evidence="2">Secreted</location>
    </subcellularLocation>
</comment>
<dbReference type="Gene3D" id="3.40.50.200">
    <property type="entry name" value="Peptidase S8/S53 domain"/>
    <property type="match status" value="1"/>
</dbReference>
<dbReference type="InterPro" id="IPR000209">
    <property type="entry name" value="Peptidase_S8/S53_dom"/>
</dbReference>
<evidence type="ECO:0000256" key="1">
    <source>
        <dbReference type="ARBA" id="ARBA00001913"/>
    </source>
</evidence>
<dbReference type="PRINTS" id="PR00723">
    <property type="entry name" value="SUBTILISIN"/>
</dbReference>
<dbReference type="InterPro" id="IPR023828">
    <property type="entry name" value="Peptidase_S8_Ser-AS"/>
</dbReference>
<comment type="cofactor">
    <cofactor evidence="1">
        <name>Ca(2+)</name>
        <dbReference type="ChEBI" id="CHEBI:29108"/>
    </cofactor>
</comment>
<dbReference type="InterPro" id="IPR006311">
    <property type="entry name" value="TAT_signal"/>
</dbReference>
<feature type="domain" description="SLH" evidence="14">
    <location>
        <begin position="644"/>
        <end position="703"/>
    </location>
</feature>
<dbReference type="EMBL" id="PYAV01000023">
    <property type="protein sequence ID" value="PSL40809.1"/>
    <property type="molecule type" value="Genomic_DNA"/>
</dbReference>
<dbReference type="Pfam" id="PF00395">
    <property type="entry name" value="SLH"/>
    <property type="match status" value="3"/>
</dbReference>
<dbReference type="PROSITE" id="PS00137">
    <property type="entry name" value="SUBTILASE_HIS"/>
    <property type="match status" value="1"/>
</dbReference>
<evidence type="ECO:0000256" key="7">
    <source>
        <dbReference type="ARBA" id="ARBA00022729"/>
    </source>
</evidence>
<dbReference type="PANTHER" id="PTHR43806:SF11">
    <property type="entry name" value="CEREVISIN-RELATED"/>
    <property type="match status" value="1"/>
</dbReference>
<evidence type="ECO:0000256" key="13">
    <source>
        <dbReference type="SAM" id="SignalP"/>
    </source>
</evidence>
<evidence type="ECO:0000256" key="5">
    <source>
        <dbReference type="ARBA" id="ARBA00022670"/>
    </source>
</evidence>
<evidence type="ECO:0000256" key="3">
    <source>
        <dbReference type="ARBA" id="ARBA00011073"/>
    </source>
</evidence>
<keyword evidence="4" id="KW-0964">Secreted</keyword>
<dbReference type="InterPro" id="IPR001119">
    <property type="entry name" value="SLH_dom"/>
</dbReference>
<keyword evidence="9 11" id="KW-0720">Serine protease</keyword>
<evidence type="ECO:0000313" key="16">
    <source>
        <dbReference type="Proteomes" id="UP000242310"/>
    </source>
</evidence>
<dbReference type="Proteomes" id="UP000242310">
    <property type="component" value="Unassembled WGS sequence"/>
</dbReference>
<keyword evidence="8 11" id="KW-0378">Hydrolase</keyword>
<keyword evidence="10" id="KW-0106">Calcium</keyword>
<feature type="chain" id="PRO_5015173937" evidence="13">
    <location>
        <begin position="36"/>
        <end position="765"/>
    </location>
</feature>
<dbReference type="GO" id="GO:0006508">
    <property type="term" value="P:proteolysis"/>
    <property type="evidence" value="ECO:0007669"/>
    <property type="project" value="UniProtKB-KW"/>
</dbReference>
<accession>A0A2P8H3M8</accession>
<dbReference type="InterPro" id="IPR015500">
    <property type="entry name" value="Peptidase_S8_subtilisin-rel"/>
</dbReference>
<dbReference type="PANTHER" id="PTHR43806">
    <property type="entry name" value="PEPTIDASE S8"/>
    <property type="match status" value="1"/>
</dbReference>
<sequence>MLQPSRPAARRLPLTAATALTAALAFASAAPAAGAADSGLILFEDEAAVDAPALTEAGAQNVHSYSHIPAVRAELDADARAAAKDLDGVTDITADGAIELPPAEAAEAEEAPLAAASATGLTPYVDWGVDRIGARNAWVNGYTGDGVKVAVLDSGIYEGHSDLEVAGAKSFHPDVEDAGDAYGHGTHVAGTISAAHNDSGMYGIAPDVELYSARILDEQGKGYQSAAIEAIEWAIDENIDIINLSIGAGTEPSVMDDVVQAAEEAGVLIVGAVGNNSTNGVEYPAKFDEVIGVGATNDDDERASFSASGPELELTAPGVNIKSTSNDGTRLVKNGTSMAVPHVTGHLALLHEARPEDTAADIREHIRTETNSTEHTETYGYGLIQMPENFGSSDNDTTDPDIQPPLNFDVKEIDFGQAELTWDAPVGLTPDYYELTRNGTELGPITGSATSYADDPGPGTHTYKLTAIAEDGAASSTIEQTLNIAETGGEQEISGLQIERTEDHNVVTLTWNEVDDATFDELLIRRDFEDVGRVEPGEAAFTDEPGPGSHGYEVIPIRDGEELAGVEEMISIEEPGELPGHGQPMNELFDDITGSEWHFDYLVRMFNDGVMEGHNDMMRPDDPVTRAEAAAMLQRTARFSAEGESEDFYDVPAEHFAAEAIATLTDRGLLSGYPDGGFQPDEEITRGETAAVLERSFVYPSPDEAMPFDDVSESYFGYGAIHRVAGAGIISGYPDGSFQEDNPVTRAELAAFLTRTLNKDIPPVS</sequence>